<dbReference type="Proteomes" id="UP000278627">
    <property type="component" value="Unassembled WGS sequence"/>
</dbReference>
<gene>
    <name evidence="2" type="ORF">BPAG_LOCUS13363</name>
</gene>
<protein>
    <submittedName>
        <fullName evidence="4">MARVEL domain-containing protein</fullName>
    </submittedName>
</protein>
<reference evidence="2 3" key="2">
    <citation type="submission" date="2018-11" db="EMBL/GenBank/DDBJ databases">
        <authorList>
            <consortium name="Pathogen Informatics"/>
        </authorList>
    </citation>
    <scope>NUCLEOTIDE SEQUENCE [LARGE SCALE GENOMIC DNA]</scope>
</reference>
<keyword evidence="3" id="KW-1185">Reference proteome</keyword>
<evidence type="ECO:0000313" key="3">
    <source>
        <dbReference type="Proteomes" id="UP000278627"/>
    </source>
</evidence>
<keyword evidence="1" id="KW-1133">Transmembrane helix</keyword>
<reference evidence="4" key="1">
    <citation type="submission" date="2017-02" db="UniProtKB">
        <authorList>
            <consortium name="WormBaseParasite"/>
        </authorList>
    </citation>
    <scope>IDENTIFICATION</scope>
</reference>
<sequence>MDEQHHTWKVLHLLHQYCQILLLTSVMSGMSTLIFGVGPGVIVMMLIWIFSIILYIICMRIRRTFVAIAALVIEIIITLIIISWPLGGSTTISEKVEVSIDYVGIPRCILVITEAVILLIFCIEYVKYDLTISASAIILN</sequence>
<accession>A0A0N4TWW1</accession>
<proteinExistence type="predicted"/>
<keyword evidence="1" id="KW-0472">Membrane</keyword>
<dbReference type="WBParaSite" id="BPAG_0001343501-mRNA-1">
    <property type="protein sequence ID" value="BPAG_0001343501-mRNA-1"/>
    <property type="gene ID" value="BPAG_0001343501"/>
</dbReference>
<keyword evidence="1" id="KW-0812">Transmembrane</keyword>
<evidence type="ECO:0000313" key="4">
    <source>
        <dbReference type="WBParaSite" id="BPAG_0001343501-mRNA-1"/>
    </source>
</evidence>
<dbReference type="AlphaFoldDB" id="A0A0N4TWW1"/>
<dbReference type="EMBL" id="UZAD01013383">
    <property type="protein sequence ID" value="VDN94548.1"/>
    <property type="molecule type" value="Genomic_DNA"/>
</dbReference>
<organism evidence="4">
    <name type="scientific">Brugia pahangi</name>
    <name type="common">Filarial nematode worm</name>
    <dbReference type="NCBI Taxonomy" id="6280"/>
    <lineage>
        <taxon>Eukaryota</taxon>
        <taxon>Metazoa</taxon>
        <taxon>Ecdysozoa</taxon>
        <taxon>Nematoda</taxon>
        <taxon>Chromadorea</taxon>
        <taxon>Rhabditida</taxon>
        <taxon>Spirurina</taxon>
        <taxon>Spiruromorpha</taxon>
        <taxon>Filarioidea</taxon>
        <taxon>Onchocercidae</taxon>
        <taxon>Brugia</taxon>
    </lineage>
</organism>
<feature type="transmembrane region" description="Helical" evidence="1">
    <location>
        <begin position="65"/>
        <end position="84"/>
    </location>
</feature>
<name>A0A0N4TWW1_BRUPA</name>
<evidence type="ECO:0000256" key="1">
    <source>
        <dbReference type="SAM" id="Phobius"/>
    </source>
</evidence>
<feature type="transmembrane region" description="Helical" evidence="1">
    <location>
        <begin position="104"/>
        <end position="126"/>
    </location>
</feature>
<feature type="transmembrane region" description="Helical" evidence="1">
    <location>
        <begin position="33"/>
        <end position="58"/>
    </location>
</feature>
<evidence type="ECO:0000313" key="2">
    <source>
        <dbReference type="EMBL" id="VDN94548.1"/>
    </source>
</evidence>